<dbReference type="PANTHER" id="PTHR24291:SF201">
    <property type="entry name" value="CYTOCHROME P450, FAMILY 4, SUBFAMILY B, POLYPEPTIDE 7"/>
    <property type="match status" value="1"/>
</dbReference>
<keyword evidence="4" id="KW-1185">Reference proteome</keyword>
<dbReference type="SUPFAM" id="SSF48264">
    <property type="entry name" value="Cytochrome P450"/>
    <property type="match status" value="2"/>
</dbReference>
<accession>A0ABQ7SMU1</accession>
<dbReference type="EMBL" id="JAIPUX010005289">
    <property type="protein sequence ID" value="KAH0618644.1"/>
    <property type="molecule type" value="Genomic_DNA"/>
</dbReference>
<name>A0ABQ7SMU1_PHRPL</name>
<dbReference type="PRINTS" id="PR00463">
    <property type="entry name" value="EP450I"/>
</dbReference>
<gene>
    <name evidence="3" type="ORF">JD844_018033</name>
</gene>
<dbReference type="Gene3D" id="1.10.630.10">
    <property type="entry name" value="Cytochrome P450"/>
    <property type="match status" value="2"/>
</dbReference>
<proteinExistence type="inferred from homology"/>
<protein>
    <submittedName>
        <fullName evidence="3">Uncharacterized protein</fullName>
    </submittedName>
</protein>
<evidence type="ECO:0000313" key="3">
    <source>
        <dbReference type="EMBL" id="KAH0618644.1"/>
    </source>
</evidence>
<dbReference type="InterPro" id="IPR036396">
    <property type="entry name" value="Cyt_P450_sf"/>
</dbReference>
<evidence type="ECO:0000256" key="1">
    <source>
        <dbReference type="ARBA" id="ARBA00010617"/>
    </source>
</evidence>
<reference evidence="3 4" key="1">
    <citation type="journal article" date="2022" name="Gigascience">
        <title>A chromosome-level genome assembly and annotation of the desert horned lizard, Phrynosoma platyrhinos, provides insight into chromosomal rearrangements among reptiles.</title>
        <authorList>
            <person name="Koochekian N."/>
            <person name="Ascanio A."/>
            <person name="Farleigh K."/>
            <person name="Card D.C."/>
            <person name="Schield D.R."/>
            <person name="Castoe T.A."/>
            <person name="Jezkova T."/>
        </authorList>
    </citation>
    <scope>NUCLEOTIDE SEQUENCE [LARGE SCALE GENOMIC DNA]</scope>
    <source>
        <strain evidence="3">NK-2021</strain>
    </source>
</reference>
<comment type="similarity">
    <text evidence="1">Belongs to the cytochrome P450 family.</text>
</comment>
<organism evidence="3 4">
    <name type="scientific">Phrynosoma platyrhinos</name>
    <name type="common">Desert horned lizard</name>
    <dbReference type="NCBI Taxonomy" id="52577"/>
    <lineage>
        <taxon>Eukaryota</taxon>
        <taxon>Metazoa</taxon>
        <taxon>Chordata</taxon>
        <taxon>Craniata</taxon>
        <taxon>Vertebrata</taxon>
        <taxon>Euteleostomi</taxon>
        <taxon>Lepidosauria</taxon>
        <taxon>Squamata</taxon>
        <taxon>Bifurcata</taxon>
        <taxon>Unidentata</taxon>
        <taxon>Episquamata</taxon>
        <taxon>Toxicofera</taxon>
        <taxon>Iguania</taxon>
        <taxon>Phrynosomatidae</taxon>
        <taxon>Phrynosomatinae</taxon>
        <taxon>Phrynosoma</taxon>
    </lineage>
</organism>
<dbReference type="InterPro" id="IPR001128">
    <property type="entry name" value="Cyt_P450"/>
</dbReference>
<dbReference type="Pfam" id="PF00067">
    <property type="entry name" value="p450"/>
    <property type="match status" value="2"/>
</dbReference>
<dbReference type="Proteomes" id="UP000826234">
    <property type="component" value="Unassembled WGS sequence"/>
</dbReference>
<dbReference type="InterPro" id="IPR050196">
    <property type="entry name" value="Cytochrome_P450_Monoox"/>
</dbReference>
<evidence type="ECO:0000313" key="4">
    <source>
        <dbReference type="Proteomes" id="UP000826234"/>
    </source>
</evidence>
<dbReference type="PANTHER" id="PTHR24291">
    <property type="entry name" value="CYTOCHROME P450 FAMILY 4"/>
    <property type="match status" value="1"/>
</dbReference>
<keyword evidence="2" id="KW-0408">Iron</keyword>
<sequence length="583" mass="66728">MGVIRGNELNKIMEWAEKYPYAYPMWFGGFAATLIVHHPDYAKTIFGRAEKVIEERKKSFREEGEIKKIQKRRYLDFLDILLSAKDENGVGLSKEDLRAEVDTFMFEGHDTTASGISWILYAMAQNPEHQQRCREEIKETLGDRDTVQVCSLASILSTEIQAYGKTQRYLTPQDSHQRNHLRGIPMLLYLLQLEQDQHGKLGCETTGFLLLKIYRSLQVKGKSADHSSTDTDFPEVSRGDEFSKSVEWAGKYPYAYPRWIGGFTASLVIHHPDYAKTIFGRGEKVIEERKKSFREEGELKKTQKRRYLDFLDILLSAKDENGVGLSKEDLRAEVDTFMFEGHDTTASGISWILYAMAQNPEHQQRCREEIKETLGNRDTVQCHNRRPNGLHSAIVMEDAQINAHNNKLNQSPKKEHKPNVKDLRIGLDPDEMNILNSFLALPPQSQEKITDRLSALQDVLIHSRSIERNARPQDRDIGSTCSRARSSNWKRGEAGYLSKTDNTFGVCHSPPKEYNFCVPSGAQMTSTKWLQMRYLHSDELDQSAPLLKFQIVPDKVEFFKPLKGAGCIFLDETGELNQIIESN</sequence>
<evidence type="ECO:0000256" key="2">
    <source>
        <dbReference type="ARBA" id="ARBA00023004"/>
    </source>
</evidence>
<dbReference type="InterPro" id="IPR002401">
    <property type="entry name" value="Cyt_P450_E_grp-I"/>
</dbReference>
<comment type="caution">
    <text evidence="3">The sequence shown here is derived from an EMBL/GenBank/DDBJ whole genome shotgun (WGS) entry which is preliminary data.</text>
</comment>